<dbReference type="NCBIfam" id="TIGR01409">
    <property type="entry name" value="TAT_signal_seq"/>
    <property type="match status" value="1"/>
</dbReference>
<reference evidence="1 2" key="1">
    <citation type="journal article" date="2019" name="Int. J. Syst. Evol. Microbiol.">
        <title>The Global Catalogue of Microorganisms (GCM) 10K type strain sequencing project: providing services to taxonomists for standard genome sequencing and annotation.</title>
        <authorList>
            <consortium name="The Broad Institute Genomics Platform"/>
            <consortium name="The Broad Institute Genome Sequencing Center for Infectious Disease"/>
            <person name="Wu L."/>
            <person name="Ma J."/>
        </authorList>
    </citation>
    <scope>NUCLEOTIDE SEQUENCE [LARGE SCALE GENOMIC DNA]</scope>
    <source>
        <strain evidence="1 2">CGMCC 1.12237</strain>
    </source>
</reference>
<evidence type="ECO:0000313" key="1">
    <source>
        <dbReference type="EMBL" id="MFC5367158.1"/>
    </source>
</evidence>
<organism evidence="1 2">
    <name type="scientific">Salinirubrum litoreum</name>
    <dbReference type="NCBI Taxonomy" id="1126234"/>
    <lineage>
        <taxon>Archaea</taxon>
        <taxon>Methanobacteriati</taxon>
        <taxon>Methanobacteriota</taxon>
        <taxon>Stenosarchaea group</taxon>
        <taxon>Halobacteria</taxon>
        <taxon>Halobacteriales</taxon>
        <taxon>Haloferacaceae</taxon>
        <taxon>Salinirubrum</taxon>
    </lineage>
</organism>
<dbReference type="InterPro" id="IPR019546">
    <property type="entry name" value="TAT_signal_bac_arc"/>
</dbReference>
<dbReference type="PROSITE" id="PS51257">
    <property type="entry name" value="PROKAR_LIPOPROTEIN"/>
    <property type="match status" value="1"/>
</dbReference>
<proteinExistence type="predicted"/>
<dbReference type="Proteomes" id="UP001596201">
    <property type="component" value="Unassembled WGS sequence"/>
</dbReference>
<gene>
    <name evidence="1" type="ORF">ACFPJ5_09405</name>
</gene>
<comment type="caution">
    <text evidence="1">The sequence shown here is derived from an EMBL/GenBank/DDBJ whole genome shotgun (WGS) entry which is preliminary data.</text>
</comment>
<dbReference type="RefSeq" id="WP_227231442.1">
    <property type="nucleotide sequence ID" value="NZ_JAJCVJ010000004.1"/>
</dbReference>
<accession>A0ABD5RBP4</accession>
<evidence type="ECO:0000313" key="2">
    <source>
        <dbReference type="Proteomes" id="UP001596201"/>
    </source>
</evidence>
<protein>
    <submittedName>
        <fullName evidence="1">Twin-arginine translocation signal domain-containing protein</fullName>
    </submittedName>
</protein>
<dbReference type="AlphaFoldDB" id="A0ABD5RBP4"/>
<name>A0ABD5RBP4_9EURY</name>
<dbReference type="EMBL" id="JBHSKX010000001">
    <property type="protein sequence ID" value="MFC5367158.1"/>
    <property type="molecule type" value="Genomic_DNA"/>
</dbReference>
<sequence>MNRRSFLGAVARTTAAGALMTLAGCIARKAEPANSR</sequence>
<keyword evidence="2" id="KW-1185">Reference proteome</keyword>